<evidence type="ECO:0000256" key="1">
    <source>
        <dbReference type="SAM" id="Phobius"/>
    </source>
</evidence>
<dbReference type="InterPro" id="IPR007498">
    <property type="entry name" value="PqiA-like"/>
</dbReference>
<reference evidence="3" key="1">
    <citation type="submission" date="2023-07" db="EMBL/GenBank/DDBJ databases">
        <title>Shewanella mangrovi sp. nov., an acetaldehyde- degrading bacterium isolated from mangrove sediment.</title>
        <authorList>
            <person name="Liu Y."/>
        </authorList>
    </citation>
    <scope>NUCLEOTIDE SEQUENCE [LARGE SCALE GENOMIC DNA]</scope>
    <source>
        <strain evidence="3">C32</strain>
    </source>
</reference>
<evidence type="ECO:0000313" key="3">
    <source>
        <dbReference type="Proteomes" id="UP001201549"/>
    </source>
</evidence>
<comment type="caution">
    <text evidence="2">The sequence shown here is derived from an EMBL/GenBank/DDBJ whole genome shotgun (WGS) entry which is preliminary data.</text>
</comment>
<gene>
    <name evidence="2" type="ORF">L9G74_10780</name>
</gene>
<dbReference type="RefSeq" id="WP_238896535.1">
    <property type="nucleotide sequence ID" value="NZ_JAKOGG010000006.1"/>
</dbReference>
<accession>A0ABT2FKT9</accession>
<keyword evidence="1" id="KW-1133">Transmembrane helix</keyword>
<dbReference type="Proteomes" id="UP001201549">
    <property type="component" value="Unassembled WGS sequence"/>
</dbReference>
<name>A0ABT2FKT9_9GAMM</name>
<sequence length="216" mass="23826">MTPVKPGKHCNLIVCSGCDLVVSKRALPSGVRAVCPQCNTPLYDKPYCALNGVMALCITAILLYIPAMIYPVLELHFLGSIRTSTVFDGAMAVWHQGYWVVGLGVLLGAVLAPAVLLCSILAQVLIVQTGWYRTKFGRDTLNGLLRYHGLISQLSMLEIYVISFLVTSFQLSDFADVYFGLGTLCFTLLFVVTLFLQREYNLEHMWGYVGEASDES</sequence>
<protein>
    <submittedName>
        <fullName evidence="2">Paraquat-inducible protein A</fullName>
    </submittedName>
</protein>
<organism evidence="2 3">
    <name type="scientific">Shewanella electrica</name>
    <dbReference type="NCBI Taxonomy" id="515560"/>
    <lineage>
        <taxon>Bacteria</taxon>
        <taxon>Pseudomonadati</taxon>
        <taxon>Pseudomonadota</taxon>
        <taxon>Gammaproteobacteria</taxon>
        <taxon>Alteromonadales</taxon>
        <taxon>Shewanellaceae</taxon>
        <taxon>Shewanella</taxon>
    </lineage>
</organism>
<dbReference type="EMBL" id="JAKOGG010000006">
    <property type="protein sequence ID" value="MCS4556927.1"/>
    <property type="molecule type" value="Genomic_DNA"/>
</dbReference>
<keyword evidence="1" id="KW-0812">Transmembrane</keyword>
<keyword evidence="3" id="KW-1185">Reference proteome</keyword>
<keyword evidence="1" id="KW-0472">Membrane</keyword>
<proteinExistence type="predicted"/>
<feature type="transmembrane region" description="Helical" evidence="1">
    <location>
        <begin position="147"/>
        <end position="171"/>
    </location>
</feature>
<feature type="transmembrane region" description="Helical" evidence="1">
    <location>
        <begin position="53"/>
        <end position="73"/>
    </location>
</feature>
<dbReference type="Pfam" id="PF04403">
    <property type="entry name" value="PqiA"/>
    <property type="match status" value="1"/>
</dbReference>
<feature type="transmembrane region" description="Helical" evidence="1">
    <location>
        <begin position="98"/>
        <end position="126"/>
    </location>
</feature>
<feature type="transmembrane region" description="Helical" evidence="1">
    <location>
        <begin position="177"/>
        <end position="196"/>
    </location>
</feature>
<evidence type="ECO:0000313" key="2">
    <source>
        <dbReference type="EMBL" id="MCS4556927.1"/>
    </source>
</evidence>